<dbReference type="Proteomes" id="UP001595846">
    <property type="component" value="Unassembled WGS sequence"/>
</dbReference>
<protein>
    <submittedName>
        <fullName evidence="5">PreQ(1) synthase</fullName>
        <ecNumber evidence="5">1.7.1.13</ecNumber>
    </submittedName>
</protein>
<keyword evidence="3" id="KW-0521">NADP</keyword>
<comment type="caution">
    <text evidence="5">The sequence shown here is derived from an EMBL/GenBank/DDBJ whole genome shotgun (WGS) entry which is preliminary data.</text>
</comment>
<evidence type="ECO:0000256" key="4">
    <source>
        <dbReference type="ARBA" id="ARBA00023002"/>
    </source>
</evidence>
<evidence type="ECO:0000256" key="1">
    <source>
        <dbReference type="ARBA" id="ARBA00022490"/>
    </source>
</evidence>
<dbReference type="GeneID" id="73903013"/>
<dbReference type="InterPro" id="IPR016856">
    <property type="entry name" value="QueF_type1"/>
</dbReference>
<evidence type="ECO:0000313" key="5">
    <source>
        <dbReference type="EMBL" id="MFC3957644.1"/>
    </source>
</evidence>
<organism evidence="5 6">
    <name type="scientific">Halovivax cerinus</name>
    <dbReference type="NCBI Taxonomy" id="1487865"/>
    <lineage>
        <taxon>Archaea</taxon>
        <taxon>Methanobacteriati</taxon>
        <taxon>Methanobacteriota</taxon>
        <taxon>Stenosarchaea group</taxon>
        <taxon>Halobacteria</taxon>
        <taxon>Halobacteriales</taxon>
        <taxon>Natrialbaceae</taxon>
        <taxon>Halovivax</taxon>
    </lineage>
</organism>
<dbReference type="NCBIfam" id="TIGR03139">
    <property type="entry name" value="QueF-II"/>
    <property type="match status" value="1"/>
</dbReference>
<accession>A0ABD5NM29</accession>
<keyword evidence="4 5" id="KW-0560">Oxidoreductase</keyword>
<dbReference type="EMBL" id="JBHSAQ010000002">
    <property type="protein sequence ID" value="MFC3957644.1"/>
    <property type="molecule type" value="Genomic_DNA"/>
</dbReference>
<reference evidence="5 6" key="1">
    <citation type="journal article" date="2019" name="Int. J. Syst. Evol. Microbiol.">
        <title>The Global Catalogue of Microorganisms (GCM) 10K type strain sequencing project: providing services to taxonomists for standard genome sequencing and annotation.</title>
        <authorList>
            <consortium name="The Broad Institute Genomics Platform"/>
            <consortium name="The Broad Institute Genome Sequencing Center for Infectious Disease"/>
            <person name="Wu L."/>
            <person name="Ma J."/>
        </authorList>
    </citation>
    <scope>NUCLEOTIDE SEQUENCE [LARGE SCALE GENOMIC DNA]</scope>
    <source>
        <strain evidence="5 6">IBRC-M 10256</strain>
    </source>
</reference>
<name>A0ABD5NM29_9EURY</name>
<sequence>MCAESLTDDRREDVLDGFEAPESDANQVYTFNSSELTALCPFDFGGPDYYEFTLRYIPDKMCVESKSLKQYLESFRDVEITGEEIGAEMYDAFDQLLDPKSIYLRLEQARRGGIEETVEYGDRSLSPN</sequence>
<dbReference type="RefSeq" id="WP_256533870.1">
    <property type="nucleotide sequence ID" value="NZ_CP101824.1"/>
</dbReference>
<dbReference type="PANTHER" id="PTHR34354">
    <property type="entry name" value="NADPH-DEPENDENT 7-CYANO-7-DEAZAGUANINE REDUCTASE"/>
    <property type="match status" value="1"/>
</dbReference>
<evidence type="ECO:0000313" key="6">
    <source>
        <dbReference type="Proteomes" id="UP001595846"/>
    </source>
</evidence>
<dbReference type="Gene3D" id="3.30.1130.10">
    <property type="match status" value="1"/>
</dbReference>
<dbReference type="InterPro" id="IPR029500">
    <property type="entry name" value="QueF"/>
</dbReference>
<dbReference type="GO" id="GO:0008616">
    <property type="term" value="P:tRNA queuosine(34) biosynthetic process"/>
    <property type="evidence" value="ECO:0007669"/>
    <property type="project" value="UniProtKB-KW"/>
</dbReference>
<evidence type="ECO:0000256" key="2">
    <source>
        <dbReference type="ARBA" id="ARBA00022785"/>
    </source>
</evidence>
<dbReference type="EC" id="1.7.1.13" evidence="5"/>
<dbReference type="AlphaFoldDB" id="A0ABD5NM29"/>
<dbReference type="Pfam" id="PF14489">
    <property type="entry name" value="QueF"/>
    <property type="match status" value="1"/>
</dbReference>
<evidence type="ECO:0000256" key="3">
    <source>
        <dbReference type="ARBA" id="ARBA00022857"/>
    </source>
</evidence>
<keyword evidence="2" id="KW-0671">Queuosine biosynthesis</keyword>
<dbReference type="SUPFAM" id="SSF55620">
    <property type="entry name" value="Tetrahydrobiopterin biosynthesis enzymes-like"/>
    <property type="match status" value="1"/>
</dbReference>
<gene>
    <name evidence="5" type="primary">queF</name>
    <name evidence="5" type="ORF">ACFOUR_04550</name>
</gene>
<keyword evidence="6" id="KW-1185">Reference proteome</keyword>
<dbReference type="GO" id="GO:0033739">
    <property type="term" value="F:preQ1 synthase activity"/>
    <property type="evidence" value="ECO:0007669"/>
    <property type="project" value="UniProtKB-EC"/>
</dbReference>
<keyword evidence="1" id="KW-0963">Cytoplasm</keyword>
<proteinExistence type="predicted"/>
<dbReference type="InterPro" id="IPR043133">
    <property type="entry name" value="GTP-CH-I_C/QueF"/>
</dbReference>
<dbReference type="InterPro" id="IPR050084">
    <property type="entry name" value="NADPH_dep_7-cyano-7-deazaG_red"/>
</dbReference>
<dbReference type="PANTHER" id="PTHR34354:SF1">
    <property type="entry name" value="NADPH-DEPENDENT 7-CYANO-7-DEAZAGUANINE REDUCTASE"/>
    <property type="match status" value="1"/>
</dbReference>